<evidence type="ECO:0000313" key="2">
    <source>
        <dbReference type="Proteomes" id="UP001054945"/>
    </source>
</evidence>
<proteinExistence type="predicted"/>
<comment type="caution">
    <text evidence="1">The sequence shown here is derived from an EMBL/GenBank/DDBJ whole genome shotgun (WGS) entry which is preliminary data.</text>
</comment>
<organism evidence="1 2">
    <name type="scientific">Caerostris extrusa</name>
    <name type="common">Bark spider</name>
    <name type="synonym">Caerostris bankana</name>
    <dbReference type="NCBI Taxonomy" id="172846"/>
    <lineage>
        <taxon>Eukaryota</taxon>
        <taxon>Metazoa</taxon>
        <taxon>Ecdysozoa</taxon>
        <taxon>Arthropoda</taxon>
        <taxon>Chelicerata</taxon>
        <taxon>Arachnida</taxon>
        <taxon>Araneae</taxon>
        <taxon>Araneomorphae</taxon>
        <taxon>Entelegynae</taxon>
        <taxon>Araneoidea</taxon>
        <taxon>Araneidae</taxon>
        <taxon>Caerostris</taxon>
    </lineage>
</organism>
<protein>
    <submittedName>
        <fullName evidence="1">Uncharacterized protein</fullName>
    </submittedName>
</protein>
<gene>
    <name evidence="1" type="ORF">CEXT_292111</name>
</gene>
<evidence type="ECO:0000313" key="1">
    <source>
        <dbReference type="EMBL" id="GIY35574.1"/>
    </source>
</evidence>
<dbReference type="EMBL" id="BPLR01009935">
    <property type="protein sequence ID" value="GIY35574.1"/>
    <property type="molecule type" value="Genomic_DNA"/>
</dbReference>
<sequence length="67" mass="7648">MAVCPAVTFGGSNFLFCMRHVHIKEEELVSCGFCFVYFAPWLPFVENPQKKDEREQRVCAASSQALF</sequence>
<dbReference type="AlphaFoldDB" id="A0AAV4SRF6"/>
<accession>A0AAV4SRF6</accession>
<reference evidence="1 2" key="1">
    <citation type="submission" date="2021-06" db="EMBL/GenBank/DDBJ databases">
        <title>Caerostris extrusa draft genome.</title>
        <authorList>
            <person name="Kono N."/>
            <person name="Arakawa K."/>
        </authorList>
    </citation>
    <scope>NUCLEOTIDE SEQUENCE [LARGE SCALE GENOMIC DNA]</scope>
</reference>
<dbReference type="Proteomes" id="UP001054945">
    <property type="component" value="Unassembled WGS sequence"/>
</dbReference>
<keyword evidence="2" id="KW-1185">Reference proteome</keyword>
<name>A0AAV4SRF6_CAEEX</name>